<evidence type="ECO:0000313" key="4">
    <source>
        <dbReference type="EMBL" id="QIW12832.1"/>
    </source>
</evidence>
<name>A0A2Z4Y0D3_9GAMM</name>
<reference evidence="4 6" key="2">
    <citation type="submission" date="2019-08" db="EMBL/GenBank/DDBJ databases">
        <title>Complete genome sequences of Francisella adeliensis (FSC1325 and FSC1326).</title>
        <authorList>
            <person name="Ohrman C."/>
            <person name="Uneklint I."/>
            <person name="Vallesi A."/>
            <person name="Karlsson L."/>
            <person name="Sjodin A."/>
        </authorList>
    </citation>
    <scope>NUCLEOTIDE SEQUENCE [LARGE SCALE GENOMIC DNA]</scope>
    <source>
        <strain evidence="4 6">FSC1325</strain>
    </source>
</reference>
<dbReference type="Proteomes" id="UP000681131">
    <property type="component" value="Chromosome"/>
</dbReference>
<dbReference type="InterPro" id="IPR047951">
    <property type="entry name" value="Transpos_ISL3"/>
</dbReference>
<dbReference type="RefSeq" id="WP_112870762.1">
    <property type="nucleotide sequence ID" value="NZ_CP021781.1"/>
</dbReference>
<dbReference type="Proteomes" id="UP000251120">
    <property type="component" value="Chromosome"/>
</dbReference>
<feature type="domain" description="Transposase IS204/IS1001/IS1096/IS1165 zinc-finger" evidence="2">
    <location>
        <begin position="37"/>
        <end position="82"/>
    </location>
</feature>
<evidence type="ECO:0000313" key="6">
    <source>
        <dbReference type="Proteomes" id="UP000681131"/>
    </source>
</evidence>
<dbReference type="InterPro" id="IPR032877">
    <property type="entry name" value="Transposase_HTH"/>
</dbReference>
<proteinExistence type="predicted"/>
<dbReference type="AlphaFoldDB" id="A0A2Z4Y0D3"/>
<protein>
    <submittedName>
        <fullName evidence="4">Transposase family protein</fullName>
    </submittedName>
</protein>
<accession>A0A2Z4Y0D3</accession>
<evidence type="ECO:0000259" key="1">
    <source>
        <dbReference type="Pfam" id="PF13542"/>
    </source>
</evidence>
<dbReference type="KEGG" id="fad:CDH04_09345"/>
<feature type="domain" description="Transposase IS204/IS1001/IS1096/IS1165 helix-turn-helix" evidence="1">
    <location>
        <begin position="90"/>
        <end position="137"/>
    </location>
</feature>
<organism evidence="3 5">
    <name type="scientific">Francisella adeliensis</name>
    <dbReference type="NCBI Taxonomy" id="2007306"/>
    <lineage>
        <taxon>Bacteria</taxon>
        <taxon>Pseudomonadati</taxon>
        <taxon>Pseudomonadota</taxon>
        <taxon>Gammaproteobacteria</taxon>
        <taxon>Thiotrichales</taxon>
        <taxon>Francisellaceae</taxon>
        <taxon>Francisella</taxon>
    </lineage>
</organism>
<dbReference type="InterPro" id="IPR029261">
    <property type="entry name" value="Transposase_Znf"/>
</dbReference>
<dbReference type="EMBL" id="CP021781">
    <property type="protein sequence ID" value="AXA34587.1"/>
    <property type="molecule type" value="Genomic_DNA"/>
</dbReference>
<dbReference type="Pfam" id="PF13542">
    <property type="entry name" value="HTH_Tnp_ISL3"/>
    <property type="match status" value="1"/>
</dbReference>
<dbReference type="EMBL" id="CP043424">
    <property type="protein sequence ID" value="QIW12832.1"/>
    <property type="molecule type" value="Genomic_DNA"/>
</dbReference>
<keyword evidence="6" id="KW-1185">Reference proteome</keyword>
<dbReference type="OrthoDB" id="5289059at2"/>
<reference evidence="3 5" key="1">
    <citation type="submission" date="2017-06" db="EMBL/GenBank/DDBJ databases">
        <title>Complete genome of Francisella adeliensis.</title>
        <authorList>
            <person name="Vallesi A."/>
            <person name="Sjodin A."/>
        </authorList>
    </citation>
    <scope>NUCLEOTIDE SEQUENCE [LARGE SCALE GENOMIC DNA]</scope>
    <source>
        <strain evidence="3 5">FDC440</strain>
    </source>
</reference>
<evidence type="ECO:0000313" key="5">
    <source>
        <dbReference type="Proteomes" id="UP000251120"/>
    </source>
</evidence>
<evidence type="ECO:0000313" key="3">
    <source>
        <dbReference type="EMBL" id="AXA34587.1"/>
    </source>
</evidence>
<dbReference type="PANTHER" id="PTHR33498">
    <property type="entry name" value="TRANSPOSASE FOR INSERTION SEQUENCE ELEMENT IS1557"/>
    <property type="match status" value="1"/>
</dbReference>
<dbReference type="Pfam" id="PF14690">
    <property type="entry name" value="Zn_ribbon_ISL3"/>
    <property type="match status" value="1"/>
</dbReference>
<evidence type="ECO:0000259" key="2">
    <source>
        <dbReference type="Pfam" id="PF14690"/>
    </source>
</evidence>
<sequence length="140" mass="15766">MTDFTLPLDITSLEITAQSIDSKGNITFTVVSTCSDTTCHNCGKLATKVYGSTPPRTIQHTSILDRKVYLQIRPVRYECEHCGSTTSELYDWCERNAKVTKALEEYIMRNLINSTIEDVSKKMKISYKTVASVVDREVSS</sequence>
<gene>
    <name evidence="3" type="ORF">CDH04_09345</name>
    <name evidence="4" type="ORF">FZC43_09360</name>
</gene>
<dbReference type="PANTHER" id="PTHR33498:SF1">
    <property type="entry name" value="TRANSPOSASE FOR INSERTION SEQUENCE ELEMENT IS1557"/>
    <property type="match status" value="1"/>
</dbReference>